<feature type="region of interest" description="Disordered" evidence="1">
    <location>
        <begin position="1"/>
        <end position="29"/>
    </location>
</feature>
<feature type="compositionally biased region" description="Polar residues" evidence="1">
    <location>
        <begin position="260"/>
        <end position="270"/>
    </location>
</feature>
<feature type="region of interest" description="Disordered" evidence="1">
    <location>
        <begin position="260"/>
        <end position="279"/>
    </location>
</feature>
<evidence type="ECO:0000313" key="2">
    <source>
        <dbReference type="EMBL" id="CAD7259883.1"/>
    </source>
</evidence>
<sequence length="318" mass="35458">MNPHLHGGRVENYFGKTNPSSPDRDSNLDLPVHSSRAQHDKRNFRGNISTAVTTVKSDDVTTDLENEVRHRKQTKQDFEWIGRKFGKDTSVLPYVVVQHSLTLRNFTLVKVPMLGFMTAQKHCEKNGGHLATVEAQQDVDTMRKLLALSSYENDRYIFEAYVGDGGRQTNIYAAPLTRTNCVPPAFSNISFSFQDIETSSFSLACGHPSMGSCILTRCKPRVLCACALKVDIFPKAELRGLYSSHMASLVLTDSSQLTSDSQHLGNNTENIPYGSPESEEPYAEELCTTLKKEGILNKVDCSWSLAFFCEAGREVLHL</sequence>
<dbReference type="AlphaFoldDB" id="A0A7R9AT40"/>
<reference evidence="2" key="1">
    <citation type="submission" date="2020-11" db="EMBL/GenBank/DDBJ databases">
        <authorList>
            <person name="Tran Van P."/>
        </authorList>
    </citation>
    <scope>NUCLEOTIDE SEQUENCE</scope>
</reference>
<dbReference type="InterPro" id="IPR016186">
    <property type="entry name" value="C-type_lectin-like/link_sf"/>
</dbReference>
<accession>A0A7R9AT40</accession>
<evidence type="ECO:0000256" key="1">
    <source>
        <dbReference type="SAM" id="MobiDB-lite"/>
    </source>
</evidence>
<proteinExistence type="predicted"/>
<dbReference type="EMBL" id="OC001422">
    <property type="protein sequence ID" value="CAD7259883.1"/>
    <property type="molecule type" value="Genomic_DNA"/>
</dbReference>
<evidence type="ECO:0008006" key="3">
    <source>
        <dbReference type="Google" id="ProtNLM"/>
    </source>
</evidence>
<name>A0A7R9AT40_TIMSH</name>
<protein>
    <recommendedName>
        <fullName evidence="3">C-type lectin domain-containing protein</fullName>
    </recommendedName>
</protein>
<organism evidence="2">
    <name type="scientific">Timema shepardi</name>
    <name type="common">Walking stick</name>
    <dbReference type="NCBI Taxonomy" id="629360"/>
    <lineage>
        <taxon>Eukaryota</taxon>
        <taxon>Metazoa</taxon>
        <taxon>Ecdysozoa</taxon>
        <taxon>Arthropoda</taxon>
        <taxon>Hexapoda</taxon>
        <taxon>Insecta</taxon>
        <taxon>Pterygota</taxon>
        <taxon>Neoptera</taxon>
        <taxon>Polyneoptera</taxon>
        <taxon>Phasmatodea</taxon>
        <taxon>Timematodea</taxon>
        <taxon>Timematoidea</taxon>
        <taxon>Timematidae</taxon>
        <taxon>Timema</taxon>
    </lineage>
</organism>
<gene>
    <name evidence="2" type="ORF">TSIB3V08_LOCUS4078</name>
</gene>
<dbReference type="Gene3D" id="3.10.100.10">
    <property type="entry name" value="Mannose-Binding Protein A, subunit A"/>
    <property type="match status" value="1"/>
</dbReference>